<dbReference type="InterPro" id="IPR052055">
    <property type="entry name" value="Hepadnavirus_pol/RT"/>
</dbReference>
<dbReference type="SUPFAM" id="SSF56672">
    <property type="entry name" value="DNA/RNA polymerases"/>
    <property type="match status" value="1"/>
</dbReference>
<dbReference type="CDD" id="cd09275">
    <property type="entry name" value="RNase_HI_RT_DIRS1"/>
    <property type="match status" value="1"/>
</dbReference>
<name>A0A9X6RNZ6_HYPEX</name>
<organism evidence="1 2">
    <name type="scientific">Hypsibius exemplaris</name>
    <name type="common">Freshwater tardigrade</name>
    <dbReference type="NCBI Taxonomy" id="2072580"/>
    <lineage>
        <taxon>Eukaryota</taxon>
        <taxon>Metazoa</taxon>
        <taxon>Ecdysozoa</taxon>
        <taxon>Tardigrada</taxon>
        <taxon>Eutardigrada</taxon>
        <taxon>Parachela</taxon>
        <taxon>Hypsibioidea</taxon>
        <taxon>Hypsibiidae</taxon>
        <taxon>Hypsibius</taxon>
    </lineage>
</organism>
<protein>
    <recommendedName>
        <fullName evidence="3">RNase H type-1 domain-containing protein</fullName>
    </recommendedName>
</protein>
<dbReference type="InterPro" id="IPR043502">
    <property type="entry name" value="DNA/RNA_pol_sf"/>
</dbReference>
<dbReference type="AlphaFoldDB" id="A0A9X6RNZ6"/>
<dbReference type="PANTHER" id="PTHR33050">
    <property type="entry name" value="REVERSE TRANSCRIPTASE DOMAIN-CONTAINING PROTEIN"/>
    <property type="match status" value="1"/>
</dbReference>
<gene>
    <name evidence="1" type="ORF">BV898_19320</name>
</gene>
<dbReference type="OrthoDB" id="10058284at2759"/>
<dbReference type="Proteomes" id="UP000192578">
    <property type="component" value="Unassembled WGS sequence"/>
</dbReference>
<keyword evidence="2" id="KW-1185">Reference proteome</keyword>
<dbReference type="PANTHER" id="PTHR33050:SF8">
    <property type="entry name" value="REVERSE TRANSCRIPTASE DOMAIN-CONTAINING PROTEIN"/>
    <property type="match status" value="1"/>
</dbReference>
<evidence type="ECO:0000313" key="1">
    <source>
        <dbReference type="EMBL" id="OWA54933.1"/>
    </source>
</evidence>
<accession>A0A9X6RNZ6</accession>
<dbReference type="EMBL" id="MTYJ01000487">
    <property type="protein sequence ID" value="OWA54933.1"/>
    <property type="molecule type" value="Genomic_DNA"/>
</dbReference>
<comment type="caution">
    <text evidence="1">The sequence shown here is derived from an EMBL/GenBank/DDBJ whole genome shotgun (WGS) entry which is preliminary data.</text>
</comment>
<evidence type="ECO:0008006" key="3">
    <source>
        <dbReference type="Google" id="ProtNLM"/>
    </source>
</evidence>
<reference evidence="2" key="1">
    <citation type="submission" date="2017-01" db="EMBL/GenBank/DDBJ databases">
        <title>Comparative genomics of anhydrobiosis in the tardigrade Hypsibius dujardini.</title>
        <authorList>
            <person name="Yoshida Y."/>
            <person name="Koutsovoulos G."/>
            <person name="Laetsch D."/>
            <person name="Stevens L."/>
            <person name="Kumar S."/>
            <person name="Horikawa D."/>
            <person name="Ishino K."/>
            <person name="Komine S."/>
            <person name="Tomita M."/>
            <person name="Blaxter M."/>
            <person name="Arakawa K."/>
        </authorList>
    </citation>
    <scope>NUCLEOTIDE SEQUENCE [LARGE SCALE GENOMIC DNA]</scope>
    <source>
        <strain evidence="2">Z151</strain>
    </source>
</reference>
<sequence>MIDTCDSLGVPIAHDKTDGPSTRLPFLGILLDSVAQTISLPSGKHAEIVAVISAWLHRTSCSHTELQSLIGTLSWAAKCIPSGRLYIRRMIHLLMAHKAQRGCIPLSRDFFLDLRWWETFLPLWNGSCSFISPKWTASSVLHLFTDASSTLGCGAFYDGRWFNVQWPPWLVMAKFSIEFLEIIPIYLSCLVWKDHFTNARISFECDNLGVVNAWNKLGSSSRAILHMIRLITSVAAFSNFTIRIVHIPGALNTIADALSRFQLDRFRLSAPFADLQPTPVPPFFDDLYVAGCSQGWISKN</sequence>
<proteinExistence type="predicted"/>
<evidence type="ECO:0000313" key="2">
    <source>
        <dbReference type="Proteomes" id="UP000192578"/>
    </source>
</evidence>